<sequence>MVEEQAIGAFAALAHENRLTIFRSLMRAGPSGMSAGDIAVAAGLAPSNVSFHVAQMERAGLLRSWRVRRNIFYAVDTDGVHRLLTFLTEECCAGHPELCGLHVAGASGGGRGAAQAAEGKLTGDTAAE</sequence>
<evidence type="ECO:0000256" key="3">
    <source>
        <dbReference type="ARBA" id="ARBA00023163"/>
    </source>
</evidence>
<dbReference type="InterPro" id="IPR036388">
    <property type="entry name" value="WH-like_DNA-bd_sf"/>
</dbReference>
<feature type="domain" description="HTH arsR-type" evidence="4">
    <location>
        <begin position="1"/>
        <end position="95"/>
    </location>
</feature>
<evidence type="ECO:0000256" key="2">
    <source>
        <dbReference type="ARBA" id="ARBA00023125"/>
    </source>
</evidence>
<dbReference type="CDD" id="cd00090">
    <property type="entry name" value="HTH_ARSR"/>
    <property type="match status" value="1"/>
</dbReference>
<evidence type="ECO:0000313" key="5">
    <source>
        <dbReference type="EMBL" id="SDG45950.1"/>
    </source>
</evidence>
<dbReference type="InterPro" id="IPR051011">
    <property type="entry name" value="Metal_resp_trans_reg"/>
</dbReference>
<dbReference type="Proteomes" id="UP000198615">
    <property type="component" value="Unassembled WGS sequence"/>
</dbReference>
<dbReference type="RefSeq" id="WP_093153964.1">
    <property type="nucleotide sequence ID" value="NZ_FNBW01000018.1"/>
</dbReference>
<dbReference type="SMART" id="SM00418">
    <property type="entry name" value="HTH_ARSR"/>
    <property type="match status" value="1"/>
</dbReference>
<dbReference type="EMBL" id="FNBW01000018">
    <property type="protein sequence ID" value="SDG45950.1"/>
    <property type="molecule type" value="Genomic_DNA"/>
</dbReference>
<name>A0A8G2BNL8_9PROT</name>
<keyword evidence="1" id="KW-0805">Transcription regulation</keyword>
<dbReference type="Pfam" id="PF12840">
    <property type="entry name" value="HTH_20"/>
    <property type="match status" value="1"/>
</dbReference>
<dbReference type="OrthoDB" id="9804742at2"/>
<keyword evidence="2" id="KW-0238">DNA-binding</keyword>
<keyword evidence="6" id="KW-1185">Reference proteome</keyword>
<accession>A0A8G2BNL8</accession>
<organism evidence="5 6">
    <name type="scientific">Thalassobaculum litoreum DSM 18839</name>
    <dbReference type="NCBI Taxonomy" id="1123362"/>
    <lineage>
        <taxon>Bacteria</taxon>
        <taxon>Pseudomonadati</taxon>
        <taxon>Pseudomonadota</taxon>
        <taxon>Alphaproteobacteria</taxon>
        <taxon>Rhodospirillales</taxon>
        <taxon>Thalassobaculaceae</taxon>
        <taxon>Thalassobaculum</taxon>
    </lineage>
</organism>
<reference evidence="5 6" key="1">
    <citation type="submission" date="2016-10" db="EMBL/GenBank/DDBJ databases">
        <authorList>
            <person name="Varghese N."/>
            <person name="Submissions S."/>
        </authorList>
    </citation>
    <scope>NUCLEOTIDE SEQUENCE [LARGE SCALE GENOMIC DNA]</scope>
    <source>
        <strain evidence="5 6">DSM 18839</strain>
    </source>
</reference>
<dbReference type="Gene3D" id="1.10.10.10">
    <property type="entry name" value="Winged helix-like DNA-binding domain superfamily/Winged helix DNA-binding domain"/>
    <property type="match status" value="1"/>
</dbReference>
<keyword evidence="3" id="KW-0804">Transcription</keyword>
<comment type="caution">
    <text evidence="5">The sequence shown here is derived from an EMBL/GenBank/DDBJ whole genome shotgun (WGS) entry which is preliminary data.</text>
</comment>
<dbReference type="SUPFAM" id="SSF46785">
    <property type="entry name" value="Winged helix' DNA-binding domain"/>
    <property type="match status" value="1"/>
</dbReference>
<dbReference type="GO" id="GO:0003677">
    <property type="term" value="F:DNA binding"/>
    <property type="evidence" value="ECO:0007669"/>
    <property type="project" value="UniProtKB-KW"/>
</dbReference>
<dbReference type="GO" id="GO:0003700">
    <property type="term" value="F:DNA-binding transcription factor activity"/>
    <property type="evidence" value="ECO:0007669"/>
    <property type="project" value="InterPro"/>
</dbReference>
<dbReference type="InterPro" id="IPR001845">
    <property type="entry name" value="HTH_ArsR_DNA-bd_dom"/>
</dbReference>
<evidence type="ECO:0000256" key="1">
    <source>
        <dbReference type="ARBA" id="ARBA00023015"/>
    </source>
</evidence>
<dbReference type="PANTHER" id="PTHR43132">
    <property type="entry name" value="ARSENICAL RESISTANCE OPERON REPRESSOR ARSR-RELATED"/>
    <property type="match status" value="1"/>
</dbReference>
<dbReference type="PANTHER" id="PTHR43132:SF2">
    <property type="entry name" value="ARSENICAL RESISTANCE OPERON REPRESSOR ARSR-RELATED"/>
    <property type="match status" value="1"/>
</dbReference>
<dbReference type="InterPro" id="IPR036390">
    <property type="entry name" value="WH_DNA-bd_sf"/>
</dbReference>
<evidence type="ECO:0000313" key="6">
    <source>
        <dbReference type="Proteomes" id="UP000198615"/>
    </source>
</evidence>
<evidence type="ECO:0000259" key="4">
    <source>
        <dbReference type="PROSITE" id="PS50987"/>
    </source>
</evidence>
<proteinExistence type="predicted"/>
<gene>
    <name evidence="5" type="ORF">SAMN05660686_04475</name>
</gene>
<dbReference type="PROSITE" id="PS50987">
    <property type="entry name" value="HTH_ARSR_2"/>
    <property type="match status" value="1"/>
</dbReference>
<dbReference type="InterPro" id="IPR011991">
    <property type="entry name" value="ArsR-like_HTH"/>
</dbReference>
<protein>
    <submittedName>
        <fullName evidence="5">Transcriptional regulator, ArsR family</fullName>
    </submittedName>
</protein>
<dbReference type="AlphaFoldDB" id="A0A8G2BNL8"/>